<feature type="transmembrane region" description="Helical" evidence="1">
    <location>
        <begin position="131"/>
        <end position="157"/>
    </location>
</feature>
<name>A0A7S2XRW2_9STRA</name>
<sequence length="391" mass="42846">MVQVASGKHKTATMPLRNNKPSNYMHKAPLTLPLPLTSAPPPLHSVILVATLLSIVLYSLPSLSSLEHAASLDLFVTTEFDVGPVSTMLALGCVRLAFSALILSTTLYVVLFEPFTVMSTYLPQSKLQSGVIYFEGFMTLAPFTVWSWILLGVSFLLNGMIPILVSYGYDLEESSSSSSLSLSLSNNNVYLYNNWLRQLALVSFEVAAPTAMLVSVVVRYAIWPDNLESTGHTNGLRKTTTLLMHNANTIMVLVEIGLLGTLPVRYSDAALAPLFGIIYLLFSWSMSGRWTNVKPFTPSPNNNNNIKDNDDDKVVKCTTTALGPQFIYFFLDTTLGYTTSYAILALLTVLMAVYGIFGTIDHILVQYLGGGFLTHLTVVVALASLVCRFRD</sequence>
<organism evidence="2">
    <name type="scientific">Attheya septentrionalis</name>
    <dbReference type="NCBI Taxonomy" id="420275"/>
    <lineage>
        <taxon>Eukaryota</taxon>
        <taxon>Sar</taxon>
        <taxon>Stramenopiles</taxon>
        <taxon>Ochrophyta</taxon>
        <taxon>Bacillariophyta</taxon>
        <taxon>Coscinodiscophyceae</taxon>
        <taxon>Chaetocerotophycidae</taxon>
        <taxon>Chaetocerotales</taxon>
        <taxon>Attheyaceae</taxon>
        <taxon>Attheya</taxon>
    </lineage>
</organism>
<feature type="transmembrane region" description="Helical" evidence="1">
    <location>
        <begin position="364"/>
        <end position="386"/>
    </location>
</feature>
<evidence type="ECO:0000256" key="1">
    <source>
        <dbReference type="SAM" id="Phobius"/>
    </source>
</evidence>
<dbReference type="EMBL" id="HBHQ01023075">
    <property type="protein sequence ID" value="CAD9823784.1"/>
    <property type="molecule type" value="Transcribed_RNA"/>
</dbReference>
<keyword evidence="1" id="KW-0472">Membrane</keyword>
<dbReference type="PANTHER" id="PTHR12242:SF1">
    <property type="entry name" value="MYND-TYPE DOMAIN-CONTAINING PROTEIN"/>
    <property type="match status" value="1"/>
</dbReference>
<protein>
    <submittedName>
        <fullName evidence="2">Uncharacterized protein</fullName>
    </submittedName>
</protein>
<proteinExistence type="predicted"/>
<reference evidence="2" key="1">
    <citation type="submission" date="2021-01" db="EMBL/GenBank/DDBJ databases">
        <authorList>
            <person name="Corre E."/>
            <person name="Pelletier E."/>
            <person name="Niang G."/>
            <person name="Scheremetjew M."/>
            <person name="Finn R."/>
            <person name="Kale V."/>
            <person name="Holt S."/>
            <person name="Cochrane G."/>
            <person name="Meng A."/>
            <person name="Brown T."/>
            <person name="Cohen L."/>
        </authorList>
    </citation>
    <scope>NUCLEOTIDE SEQUENCE</scope>
    <source>
        <strain evidence="2">CCMP2084</strain>
    </source>
</reference>
<dbReference type="AlphaFoldDB" id="A0A7S2XRW2"/>
<accession>A0A7S2XRW2</accession>
<gene>
    <name evidence="2" type="ORF">ASEP1449_LOCUS15618</name>
</gene>
<feature type="transmembrane region" description="Helical" evidence="1">
    <location>
        <begin position="89"/>
        <end position="111"/>
    </location>
</feature>
<feature type="transmembrane region" description="Helical" evidence="1">
    <location>
        <begin position="269"/>
        <end position="286"/>
    </location>
</feature>
<dbReference type="PANTHER" id="PTHR12242">
    <property type="entry name" value="OS02G0130600 PROTEIN-RELATED"/>
    <property type="match status" value="1"/>
</dbReference>
<evidence type="ECO:0000313" key="2">
    <source>
        <dbReference type="EMBL" id="CAD9823784.1"/>
    </source>
</evidence>
<feature type="transmembrane region" description="Helical" evidence="1">
    <location>
        <begin position="242"/>
        <end position="262"/>
    </location>
</feature>
<keyword evidence="1" id="KW-0812">Transmembrane</keyword>
<keyword evidence="1" id="KW-1133">Transmembrane helix</keyword>
<feature type="transmembrane region" description="Helical" evidence="1">
    <location>
        <begin position="199"/>
        <end position="222"/>
    </location>
</feature>
<feature type="transmembrane region" description="Helical" evidence="1">
    <location>
        <begin position="338"/>
        <end position="357"/>
    </location>
</feature>
<dbReference type="GO" id="GO:0016020">
    <property type="term" value="C:membrane"/>
    <property type="evidence" value="ECO:0007669"/>
    <property type="project" value="TreeGrafter"/>
</dbReference>